<feature type="compositionally biased region" description="Basic and acidic residues" evidence="6">
    <location>
        <begin position="1"/>
        <end position="12"/>
    </location>
</feature>
<evidence type="ECO:0000256" key="2">
    <source>
        <dbReference type="ARBA" id="ARBA00009965"/>
    </source>
</evidence>
<keyword evidence="5 7" id="KW-0472">Membrane</keyword>
<feature type="region of interest" description="Disordered" evidence="6">
    <location>
        <begin position="1"/>
        <end position="25"/>
    </location>
</feature>
<feature type="transmembrane region" description="Helical" evidence="7">
    <location>
        <begin position="205"/>
        <end position="223"/>
    </location>
</feature>
<dbReference type="Proteomes" id="UP000824890">
    <property type="component" value="Unassembled WGS sequence"/>
</dbReference>
<feature type="transmembrane region" description="Helical" evidence="7">
    <location>
        <begin position="93"/>
        <end position="115"/>
    </location>
</feature>
<evidence type="ECO:0000256" key="6">
    <source>
        <dbReference type="SAM" id="MobiDB-lite"/>
    </source>
</evidence>
<feature type="transmembrane region" description="Helical" evidence="7">
    <location>
        <begin position="479"/>
        <end position="501"/>
    </location>
</feature>
<feature type="transmembrane region" description="Helical" evidence="7">
    <location>
        <begin position="380"/>
        <end position="401"/>
    </location>
</feature>
<comment type="subcellular location">
    <subcellularLocation>
        <location evidence="1">Membrane</location>
        <topology evidence="1">Multi-pass membrane protein</topology>
    </subcellularLocation>
</comment>
<dbReference type="PRINTS" id="PR00447">
    <property type="entry name" value="NATRESASSCMP"/>
</dbReference>
<name>A0ABQ8DVX3_BRANA</name>
<dbReference type="NCBIfam" id="TIGR01197">
    <property type="entry name" value="nramp"/>
    <property type="match status" value="1"/>
</dbReference>
<protein>
    <recommendedName>
        <fullName evidence="10">Metal transporter Nramp3</fullName>
    </recommendedName>
</protein>
<dbReference type="Pfam" id="PF01566">
    <property type="entry name" value="Nramp"/>
    <property type="match status" value="1"/>
</dbReference>
<dbReference type="InterPro" id="IPR001046">
    <property type="entry name" value="NRAMP_fam"/>
</dbReference>
<sequence length="560" mass="62007">SPEDMSRSENDRPLLINRIDEEEEERAYDDTEKVHIVRDEDDNERDLEYGVGCGGAPPFSWRKLWLFTGPGFLMSIAFLDPGNLEGDLQAGAVAGYSLLWLLMWATAMGLLVQLLSARLGVATGRHLAELCREEYPTWAGMVLWVMAELALIGSDIQEVIGSAIAIKILTNGLLPLWAGVIITALDCFVFLFLENYGIRKLEAVFAVLIGTMAVAFAWMFGQAKPSGSELLVGILVPKLSSRTIQKAVGVVGCIIMPHNVFLHSALVQSREVNKRQKYRVQEAINYYTIESTIALIVSFMINLFVTTVFAKGFYNTDLADSIGLVNAGQYLQDKYGGGLFPILYIWGIGLLAAGQSSTITGTYAGQFIMGGFLNFKMKKWLRALITRSCAIIPTIIVALVFDSSEATLDVLNEWLNVLQSIQIPFALIPLLCLVSKEQIMGSFKIGPFYQTIAWLVAALVIMINGYLLLEFFSSEVSGVIYTGFVTVFTASYGAFIVYLIARGINFTPWRFKAESYSSYVLVYKVLKMKNNLSPSAIVVDFNSSNNTQIEKKCSFFVLSE</sequence>
<dbReference type="EMBL" id="JAGKQM010000003">
    <property type="protein sequence ID" value="KAH0933307.1"/>
    <property type="molecule type" value="Genomic_DNA"/>
</dbReference>
<gene>
    <name evidence="8" type="ORF">HID58_010424</name>
</gene>
<evidence type="ECO:0000256" key="3">
    <source>
        <dbReference type="ARBA" id="ARBA00022692"/>
    </source>
</evidence>
<feature type="transmembrane region" description="Helical" evidence="7">
    <location>
        <begin position="446"/>
        <end position="467"/>
    </location>
</feature>
<proteinExistence type="inferred from homology"/>
<feature type="transmembrane region" description="Helical" evidence="7">
    <location>
        <begin position="283"/>
        <end position="305"/>
    </location>
</feature>
<feature type="transmembrane region" description="Helical" evidence="7">
    <location>
        <begin position="243"/>
        <end position="262"/>
    </location>
</feature>
<evidence type="ECO:0000256" key="7">
    <source>
        <dbReference type="SAM" id="Phobius"/>
    </source>
</evidence>
<evidence type="ECO:0000256" key="1">
    <source>
        <dbReference type="ARBA" id="ARBA00004141"/>
    </source>
</evidence>
<evidence type="ECO:0008006" key="10">
    <source>
        <dbReference type="Google" id="ProtNLM"/>
    </source>
</evidence>
<organism evidence="8 9">
    <name type="scientific">Brassica napus</name>
    <name type="common">Rape</name>
    <dbReference type="NCBI Taxonomy" id="3708"/>
    <lineage>
        <taxon>Eukaryota</taxon>
        <taxon>Viridiplantae</taxon>
        <taxon>Streptophyta</taxon>
        <taxon>Embryophyta</taxon>
        <taxon>Tracheophyta</taxon>
        <taxon>Spermatophyta</taxon>
        <taxon>Magnoliopsida</taxon>
        <taxon>eudicotyledons</taxon>
        <taxon>Gunneridae</taxon>
        <taxon>Pentapetalae</taxon>
        <taxon>rosids</taxon>
        <taxon>malvids</taxon>
        <taxon>Brassicales</taxon>
        <taxon>Brassicaceae</taxon>
        <taxon>Brassiceae</taxon>
        <taxon>Brassica</taxon>
    </lineage>
</organism>
<feature type="transmembrane region" description="Helical" evidence="7">
    <location>
        <begin position="174"/>
        <end position="193"/>
    </location>
</feature>
<evidence type="ECO:0000313" key="9">
    <source>
        <dbReference type="Proteomes" id="UP000824890"/>
    </source>
</evidence>
<keyword evidence="9" id="KW-1185">Reference proteome</keyword>
<evidence type="ECO:0000256" key="5">
    <source>
        <dbReference type="ARBA" id="ARBA00023136"/>
    </source>
</evidence>
<evidence type="ECO:0000313" key="8">
    <source>
        <dbReference type="EMBL" id="KAH0933307.1"/>
    </source>
</evidence>
<dbReference type="NCBIfam" id="NF037982">
    <property type="entry name" value="Nramp_1"/>
    <property type="match status" value="1"/>
</dbReference>
<comment type="similarity">
    <text evidence="2">Belongs to the NRAMP (TC 2.A.55) family.</text>
</comment>
<dbReference type="PANTHER" id="PTHR11706">
    <property type="entry name" value="SOLUTE CARRIER PROTEIN FAMILY 11 MEMBER"/>
    <property type="match status" value="1"/>
</dbReference>
<evidence type="ECO:0000256" key="4">
    <source>
        <dbReference type="ARBA" id="ARBA00022989"/>
    </source>
</evidence>
<reference evidence="8 9" key="1">
    <citation type="submission" date="2021-05" db="EMBL/GenBank/DDBJ databases">
        <title>Genome Assembly of Synthetic Allotetraploid Brassica napus Reveals Homoeologous Exchanges between Subgenomes.</title>
        <authorList>
            <person name="Davis J.T."/>
        </authorList>
    </citation>
    <scope>NUCLEOTIDE SEQUENCE [LARGE SCALE GENOMIC DNA]</scope>
    <source>
        <strain evidence="9">cv. Da-Ae</strain>
        <tissue evidence="8">Seedling</tissue>
    </source>
</reference>
<dbReference type="PANTHER" id="PTHR11706:SF109">
    <property type="entry name" value="METAL TRANSPORTER NRAMP3"/>
    <property type="match status" value="1"/>
</dbReference>
<feature type="transmembrane region" description="Helical" evidence="7">
    <location>
        <begin position="343"/>
        <end position="368"/>
    </location>
</feature>
<feature type="non-terminal residue" evidence="8">
    <location>
        <position position="1"/>
    </location>
</feature>
<dbReference type="HAMAP" id="MF_00221">
    <property type="entry name" value="NRAMP"/>
    <property type="match status" value="1"/>
</dbReference>
<keyword evidence="3 7" id="KW-0812">Transmembrane</keyword>
<comment type="caution">
    <text evidence="8">The sequence shown here is derived from an EMBL/GenBank/DDBJ whole genome shotgun (WGS) entry which is preliminary data.</text>
</comment>
<feature type="transmembrane region" description="Helical" evidence="7">
    <location>
        <begin position="413"/>
        <end position="434"/>
    </location>
</feature>
<feature type="transmembrane region" description="Helical" evidence="7">
    <location>
        <begin position="135"/>
        <end position="154"/>
    </location>
</feature>
<accession>A0ABQ8DVX3</accession>
<keyword evidence="4 7" id="KW-1133">Transmembrane helix</keyword>